<name>T1JIK9_STRMM</name>
<evidence type="ECO:0000313" key="2">
    <source>
        <dbReference type="Proteomes" id="UP000014500"/>
    </source>
</evidence>
<accession>T1JIK9</accession>
<dbReference type="HOGENOM" id="CLU_1476979_0_0_1"/>
<protein>
    <submittedName>
        <fullName evidence="1">Uncharacterized protein</fullName>
    </submittedName>
</protein>
<dbReference type="Proteomes" id="UP000014500">
    <property type="component" value="Unassembled WGS sequence"/>
</dbReference>
<sequence length="183" mass="20732">MERNDSKDLVSKYQHLMGFFREMKSLKKLLLFIRNFISKSVANLVYTLHSAVARFFYRILRVENSFSRCFLISLFETLAPPEKTVTPTRSPEYTCQEMICISPAQDVDEAEIAEFCDFVVIDASEKSSSVSPVSSSHVDENGNLICLISPPCVNTNDESAMSPFSYGSWTQDNESPIEIINFV</sequence>
<organism evidence="1 2">
    <name type="scientific">Strigamia maritima</name>
    <name type="common">European centipede</name>
    <name type="synonym">Geophilus maritimus</name>
    <dbReference type="NCBI Taxonomy" id="126957"/>
    <lineage>
        <taxon>Eukaryota</taxon>
        <taxon>Metazoa</taxon>
        <taxon>Ecdysozoa</taxon>
        <taxon>Arthropoda</taxon>
        <taxon>Myriapoda</taxon>
        <taxon>Chilopoda</taxon>
        <taxon>Pleurostigmophora</taxon>
        <taxon>Geophilomorpha</taxon>
        <taxon>Linotaeniidae</taxon>
        <taxon>Strigamia</taxon>
    </lineage>
</organism>
<reference evidence="1" key="2">
    <citation type="submission" date="2015-02" db="UniProtKB">
        <authorList>
            <consortium name="EnsemblMetazoa"/>
        </authorList>
    </citation>
    <scope>IDENTIFICATION</scope>
</reference>
<evidence type="ECO:0000313" key="1">
    <source>
        <dbReference type="EnsemblMetazoa" id="SMAR013690-PA"/>
    </source>
</evidence>
<proteinExistence type="predicted"/>
<dbReference type="AlphaFoldDB" id="T1JIK9"/>
<keyword evidence="2" id="KW-1185">Reference proteome</keyword>
<dbReference type="EMBL" id="JH432213">
    <property type="status" value="NOT_ANNOTATED_CDS"/>
    <property type="molecule type" value="Genomic_DNA"/>
</dbReference>
<reference evidence="2" key="1">
    <citation type="submission" date="2011-05" db="EMBL/GenBank/DDBJ databases">
        <authorList>
            <person name="Richards S.R."/>
            <person name="Qu J."/>
            <person name="Jiang H."/>
            <person name="Jhangiani S.N."/>
            <person name="Agravi P."/>
            <person name="Goodspeed R."/>
            <person name="Gross S."/>
            <person name="Mandapat C."/>
            <person name="Jackson L."/>
            <person name="Mathew T."/>
            <person name="Pu L."/>
            <person name="Thornton R."/>
            <person name="Saada N."/>
            <person name="Wilczek-Boney K.B."/>
            <person name="Lee S."/>
            <person name="Kovar C."/>
            <person name="Wu Y."/>
            <person name="Scherer S.E."/>
            <person name="Worley K.C."/>
            <person name="Muzny D.M."/>
            <person name="Gibbs R."/>
        </authorList>
    </citation>
    <scope>NUCLEOTIDE SEQUENCE</scope>
    <source>
        <strain evidence="2">Brora</strain>
    </source>
</reference>
<dbReference type="EnsemblMetazoa" id="SMAR013690-RA">
    <property type="protein sequence ID" value="SMAR013690-PA"/>
    <property type="gene ID" value="SMAR013690"/>
</dbReference>